<protein>
    <submittedName>
        <fullName evidence="3">Transposase</fullName>
    </submittedName>
</protein>
<dbReference type="KEGG" id="goq:ACH46_20105"/>
<reference evidence="4" key="1">
    <citation type="submission" date="2015-06" db="EMBL/GenBank/DDBJ databases">
        <title>Complete genome sequence and metabolic analysis of phthalate degradation pathway in Gordonia sp. QH-11.</title>
        <authorList>
            <person name="Jin D."/>
            <person name="Kong X."/>
            <person name="Bai Z."/>
        </authorList>
    </citation>
    <scope>NUCLEOTIDE SEQUENCE [LARGE SCALE GENOMIC DNA]</scope>
    <source>
        <strain evidence="4">QH-11</strain>
    </source>
</reference>
<dbReference type="PATRIC" id="fig|1136941.3.peg.2625"/>
<sequence>MKNSTVFYPQIQATADGGGILTHGGTVLATRTAELSGLTDALRTALAPWRKPLATHDPAKILLDLATSLIVGGDCLADISMLRGRPDVFGLVASDPTVSRLITTLAADPERAVNAIRTARATARQQVWSLAGDQAPDHGRSAKKPLIIDIDATLVTAHSDKEQAKPTYKRGFGFHPLMAFIDHGPDGTGEAAAAILRPGNAGSNTAADHITLTKKILDQVPGAGSRPGRSILIRTDSAGGTHDFVAFLNRRRLSYSVGFPLNETIGDLIDQLPKQAWTPAYDPDGEPRKNADVAELTGVLDLAGWPAGMRVIVRREKPHPGAQLRITDRNGWRLIAFATNTTGGQLADLEVRHRRRARCEDRIRIAKDTGLTNLPLKGFAQNQIWLALVEVACDLLAWTQMLALAGTAARLWEPKKLRMRLFATAARLTRHARQLRLRYDRQHPWSGLLAAGLDQLTAYPAPG</sequence>
<feature type="domain" description="Transposase DDE" evidence="1">
    <location>
        <begin position="4"/>
        <end position="458"/>
    </location>
</feature>
<dbReference type="InterPro" id="IPR025668">
    <property type="entry name" value="Tnp_DDE_dom"/>
</dbReference>
<keyword evidence="4" id="KW-1185">Reference proteome</keyword>
<dbReference type="AlphaFoldDB" id="A0A0N9NGV9"/>
<evidence type="ECO:0000259" key="1">
    <source>
        <dbReference type="Pfam" id="PF13701"/>
    </source>
</evidence>
<dbReference type="Pfam" id="PF13701">
    <property type="entry name" value="DDE_Tnp_1_4"/>
    <property type="match status" value="1"/>
</dbReference>
<name>A0A0N9NGV9_9ACTN</name>
<organism evidence="3 4">
    <name type="scientific">Gordonia phthalatica</name>
    <dbReference type="NCBI Taxonomy" id="1136941"/>
    <lineage>
        <taxon>Bacteria</taxon>
        <taxon>Bacillati</taxon>
        <taxon>Actinomycetota</taxon>
        <taxon>Actinomycetes</taxon>
        <taxon>Mycobacteriales</taxon>
        <taxon>Gordoniaceae</taxon>
        <taxon>Gordonia</taxon>
    </lineage>
</organism>
<dbReference type="EMBL" id="CP011853">
    <property type="protein sequence ID" value="ALG86374.1"/>
    <property type="molecule type" value="Genomic_DNA"/>
</dbReference>
<dbReference type="Proteomes" id="UP000063789">
    <property type="component" value="Chromosome"/>
</dbReference>
<reference evidence="3 4" key="2">
    <citation type="journal article" date="2017" name="Int. J. Syst. Evol. Microbiol.">
        <title>Gordonia phthalatica sp. nov., a di-n-butyl phthalate-degrading bacterium isolated from activated sludge.</title>
        <authorList>
            <person name="Jin D."/>
            <person name="Kong X."/>
            <person name="Jia M."/>
            <person name="Yu X."/>
            <person name="Wang X."/>
            <person name="Zhuang X."/>
            <person name="Deng Y."/>
            <person name="Bai Z."/>
        </authorList>
    </citation>
    <scope>NUCLEOTIDE SEQUENCE [LARGE SCALE GENOMIC DNA]</scope>
    <source>
        <strain evidence="3 4">QH-11</strain>
    </source>
</reference>
<evidence type="ECO:0000313" key="2">
    <source>
        <dbReference type="EMBL" id="ALG85210.1"/>
    </source>
</evidence>
<evidence type="ECO:0000313" key="3">
    <source>
        <dbReference type="EMBL" id="ALG86374.1"/>
    </source>
</evidence>
<accession>A0A0N9NGV9</accession>
<dbReference type="EMBL" id="CP011853">
    <property type="protein sequence ID" value="ALG85210.1"/>
    <property type="molecule type" value="Genomic_DNA"/>
</dbReference>
<dbReference type="NCBIfam" id="NF033539">
    <property type="entry name" value="transpos_IS1380"/>
    <property type="match status" value="1"/>
</dbReference>
<dbReference type="STRING" id="1136941.ACH46_12890"/>
<gene>
    <name evidence="2" type="ORF">ACH46_12890</name>
    <name evidence="3" type="ORF">ACH46_20105</name>
</gene>
<dbReference type="RefSeq" id="WP_062393282.1">
    <property type="nucleotide sequence ID" value="NZ_CP011853.1"/>
</dbReference>
<proteinExistence type="predicted"/>
<dbReference type="KEGG" id="goq:ACH46_12890"/>
<dbReference type="OrthoDB" id="3254802at2"/>
<evidence type="ECO:0000313" key="4">
    <source>
        <dbReference type="Proteomes" id="UP000063789"/>
    </source>
</evidence>
<dbReference type="InterPro" id="IPR047960">
    <property type="entry name" value="Transpos_IS1380"/>
</dbReference>